<comment type="caution">
    <text evidence="1">The sequence shown here is derived from an EMBL/GenBank/DDBJ whole genome shotgun (WGS) entry which is preliminary data.</text>
</comment>
<gene>
    <name evidence="1" type="ORF">FA95DRAFT_667322</name>
</gene>
<keyword evidence="2" id="KW-1185">Reference proteome</keyword>
<sequence>MSNFDKDTYNSAADTRFDDAAFEGEEQASRIPVGARGADNQPTNVDATREDREATQSEQTGRVSKNEAQGLVSELREDEKNVSGYTRGRKVDAFKQERTVDRQAEEATEQDEMMA</sequence>
<accession>A0ACB8RCW1</accession>
<dbReference type="Proteomes" id="UP000814033">
    <property type="component" value="Unassembled WGS sequence"/>
</dbReference>
<reference evidence="1" key="2">
    <citation type="journal article" date="2022" name="New Phytol.">
        <title>Evolutionary transition to the ectomycorrhizal habit in the genomes of a hyperdiverse lineage of mushroom-forming fungi.</title>
        <authorList>
            <person name="Looney B."/>
            <person name="Miyauchi S."/>
            <person name="Morin E."/>
            <person name="Drula E."/>
            <person name="Courty P.E."/>
            <person name="Kohler A."/>
            <person name="Kuo A."/>
            <person name="LaButti K."/>
            <person name="Pangilinan J."/>
            <person name="Lipzen A."/>
            <person name="Riley R."/>
            <person name="Andreopoulos W."/>
            <person name="He G."/>
            <person name="Johnson J."/>
            <person name="Nolan M."/>
            <person name="Tritt A."/>
            <person name="Barry K.W."/>
            <person name="Grigoriev I.V."/>
            <person name="Nagy L.G."/>
            <person name="Hibbett D."/>
            <person name="Henrissat B."/>
            <person name="Matheny P.B."/>
            <person name="Labbe J."/>
            <person name="Martin F.M."/>
        </authorList>
    </citation>
    <scope>NUCLEOTIDE SEQUENCE</scope>
    <source>
        <strain evidence="1">FP105234-sp</strain>
    </source>
</reference>
<name>A0ACB8RCW1_9AGAM</name>
<organism evidence="1 2">
    <name type="scientific">Auriscalpium vulgare</name>
    <dbReference type="NCBI Taxonomy" id="40419"/>
    <lineage>
        <taxon>Eukaryota</taxon>
        <taxon>Fungi</taxon>
        <taxon>Dikarya</taxon>
        <taxon>Basidiomycota</taxon>
        <taxon>Agaricomycotina</taxon>
        <taxon>Agaricomycetes</taxon>
        <taxon>Russulales</taxon>
        <taxon>Auriscalpiaceae</taxon>
        <taxon>Auriscalpium</taxon>
    </lineage>
</organism>
<reference evidence="1" key="1">
    <citation type="submission" date="2021-02" db="EMBL/GenBank/DDBJ databases">
        <authorList>
            <consortium name="DOE Joint Genome Institute"/>
            <person name="Ahrendt S."/>
            <person name="Looney B.P."/>
            <person name="Miyauchi S."/>
            <person name="Morin E."/>
            <person name="Drula E."/>
            <person name="Courty P.E."/>
            <person name="Chicoki N."/>
            <person name="Fauchery L."/>
            <person name="Kohler A."/>
            <person name="Kuo A."/>
            <person name="Labutti K."/>
            <person name="Pangilinan J."/>
            <person name="Lipzen A."/>
            <person name="Riley R."/>
            <person name="Andreopoulos W."/>
            <person name="He G."/>
            <person name="Johnson J."/>
            <person name="Barry K.W."/>
            <person name="Grigoriev I.V."/>
            <person name="Nagy L."/>
            <person name="Hibbett D."/>
            <person name="Henrissat B."/>
            <person name="Matheny P.B."/>
            <person name="Labbe J."/>
            <person name="Martin F."/>
        </authorList>
    </citation>
    <scope>NUCLEOTIDE SEQUENCE</scope>
    <source>
        <strain evidence="1">FP105234-sp</strain>
    </source>
</reference>
<evidence type="ECO:0000313" key="2">
    <source>
        <dbReference type="Proteomes" id="UP000814033"/>
    </source>
</evidence>
<proteinExistence type="predicted"/>
<protein>
    <submittedName>
        <fullName evidence="1">Uncharacterized protein</fullName>
    </submittedName>
</protein>
<evidence type="ECO:0000313" key="1">
    <source>
        <dbReference type="EMBL" id="KAI0041697.1"/>
    </source>
</evidence>
<dbReference type="EMBL" id="MU276107">
    <property type="protein sequence ID" value="KAI0041697.1"/>
    <property type="molecule type" value="Genomic_DNA"/>
</dbReference>